<name>A0A2T0FL01_9ASCO</name>
<dbReference type="Gene3D" id="3.30.2320.30">
    <property type="entry name" value="ATP synthase, E subunit, C-terminal"/>
    <property type="match status" value="1"/>
</dbReference>
<evidence type="ECO:0000256" key="2">
    <source>
        <dbReference type="ARBA" id="ARBA00022448"/>
    </source>
</evidence>
<dbReference type="RefSeq" id="XP_024665600.1">
    <property type="nucleotide sequence ID" value="XM_024809832.1"/>
</dbReference>
<accession>A0A2T0FL01</accession>
<dbReference type="GeneID" id="36517023"/>
<dbReference type="GO" id="GO:0046961">
    <property type="term" value="F:proton-transporting ATPase activity, rotational mechanism"/>
    <property type="evidence" value="ECO:0007669"/>
    <property type="project" value="InterPro"/>
</dbReference>
<keyword evidence="4" id="KW-0175">Coiled coil</keyword>
<dbReference type="SUPFAM" id="SSF160527">
    <property type="entry name" value="V-type ATPase subunit E-like"/>
    <property type="match status" value="1"/>
</dbReference>
<evidence type="ECO:0000313" key="6">
    <source>
        <dbReference type="Proteomes" id="UP000238350"/>
    </source>
</evidence>
<evidence type="ECO:0000256" key="1">
    <source>
        <dbReference type="ARBA" id="ARBA00005901"/>
    </source>
</evidence>
<evidence type="ECO:0000256" key="4">
    <source>
        <dbReference type="SAM" id="Coils"/>
    </source>
</evidence>
<dbReference type="AlphaFoldDB" id="A0A2T0FL01"/>
<organism evidence="5 6">
    <name type="scientific">Wickerhamiella sorbophila</name>
    <dbReference type="NCBI Taxonomy" id="45607"/>
    <lineage>
        <taxon>Eukaryota</taxon>
        <taxon>Fungi</taxon>
        <taxon>Dikarya</taxon>
        <taxon>Ascomycota</taxon>
        <taxon>Saccharomycotina</taxon>
        <taxon>Dipodascomycetes</taxon>
        <taxon>Dipodascales</taxon>
        <taxon>Trichomonascaceae</taxon>
        <taxon>Wickerhamiella</taxon>
    </lineage>
</organism>
<evidence type="ECO:0000256" key="3">
    <source>
        <dbReference type="ARBA" id="ARBA00023065"/>
    </source>
</evidence>
<keyword evidence="6" id="KW-1185">Reference proteome</keyword>
<evidence type="ECO:0000313" key="5">
    <source>
        <dbReference type="EMBL" id="PRT55655.1"/>
    </source>
</evidence>
<dbReference type="OrthoDB" id="10263003at2759"/>
<sequence length="229" mass="25823">MPPTNGLTDDQVAGELNKMVEFIKKEAEEKAKEVKAKANEEYEIEKANIVRSEIAAIDQAYEQKYKQNKLAQQITKSTLANKTRLKVLDAKEKLFEDVVSKAHDEIKKLPANKAKYEQLLSELIEECMVLLKEETVIVRVREADTEVAKSALVTAIKTFKSKKNSDIAAEIDTEFLPKSSIGGIVALDRTKRLSIDNTLDERLKLLSTNGLPLIRLELFGPSANRRFFD</sequence>
<dbReference type="GO" id="GO:0033178">
    <property type="term" value="C:proton-transporting two-sector ATPase complex, catalytic domain"/>
    <property type="evidence" value="ECO:0007669"/>
    <property type="project" value="InterPro"/>
</dbReference>
<dbReference type="HAMAP" id="MF_00311">
    <property type="entry name" value="ATP_synth_E_arch"/>
    <property type="match status" value="1"/>
</dbReference>
<feature type="coiled-coil region" evidence="4">
    <location>
        <begin position="106"/>
        <end position="133"/>
    </location>
</feature>
<dbReference type="Proteomes" id="UP000238350">
    <property type="component" value="Unassembled WGS sequence"/>
</dbReference>
<comment type="similarity">
    <text evidence="1">Belongs to the V-ATPase E subunit family.</text>
</comment>
<proteinExistence type="inferred from homology"/>
<protein>
    <submittedName>
        <fullName evidence="5">V-type proton ATPase subunit E</fullName>
    </submittedName>
</protein>
<dbReference type="Gene3D" id="6.10.250.1620">
    <property type="match status" value="1"/>
</dbReference>
<dbReference type="Pfam" id="PF01991">
    <property type="entry name" value="vATP-synt_E"/>
    <property type="match status" value="1"/>
</dbReference>
<dbReference type="PANTHER" id="PTHR45715">
    <property type="entry name" value="ATPASE H+-TRANSPORTING V1 SUBUNIT E1A-RELATED"/>
    <property type="match status" value="1"/>
</dbReference>
<keyword evidence="3" id="KW-0406">Ion transport</keyword>
<comment type="caution">
    <text evidence="5">The sequence shown here is derived from an EMBL/GenBank/DDBJ whole genome shotgun (WGS) entry which is preliminary data.</text>
</comment>
<dbReference type="InterPro" id="IPR038495">
    <property type="entry name" value="ATPase_E_C"/>
</dbReference>
<gene>
    <name evidence="5" type="ORF">B9G98_03275</name>
</gene>
<dbReference type="STRING" id="45607.A0A2T0FL01"/>
<feature type="coiled-coil region" evidence="4">
    <location>
        <begin position="13"/>
        <end position="48"/>
    </location>
</feature>
<dbReference type="InterPro" id="IPR002842">
    <property type="entry name" value="ATPase_V1_Esu"/>
</dbReference>
<keyword evidence="2" id="KW-0813">Transport</keyword>
<dbReference type="EMBL" id="NDIQ01000022">
    <property type="protein sequence ID" value="PRT55655.1"/>
    <property type="molecule type" value="Genomic_DNA"/>
</dbReference>
<reference evidence="5 6" key="1">
    <citation type="submission" date="2017-04" db="EMBL/GenBank/DDBJ databases">
        <title>Genome sequencing of [Candida] sorbophila.</title>
        <authorList>
            <person name="Ahn J.O."/>
        </authorList>
    </citation>
    <scope>NUCLEOTIDE SEQUENCE [LARGE SCALE GENOMIC DNA]</scope>
    <source>
        <strain evidence="5 6">DS02</strain>
    </source>
</reference>